<reference evidence="5 6" key="1">
    <citation type="submission" date="2024-01" db="EMBL/GenBank/DDBJ databases">
        <authorList>
            <person name="Waweru B."/>
        </authorList>
    </citation>
    <scope>NUCLEOTIDE SEQUENCE [LARGE SCALE GENOMIC DNA]</scope>
</reference>
<feature type="domain" description="Mediator complex subunit 15 KIX" evidence="4">
    <location>
        <begin position="6"/>
        <end position="85"/>
    </location>
</feature>
<dbReference type="SUPFAM" id="SSF47040">
    <property type="entry name" value="Kix domain of CBP (creb binding protein)"/>
    <property type="match status" value="1"/>
</dbReference>
<feature type="region of interest" description="Disordered" evidence="3">
    <location>
        <begin position="127"/>
        <end position="235"/>
    </location>
</feature>
<dbReference type="PANTHER" id="PTHR33137:SF4">
    <property type="entry name" value="MEDIATOR OF RNA POLYMERASE II TRANSCRIPTION SUBUNIT 15A-RELATED"/>
    <property type="match status" value="1"/>
</dbReference>
<feature type="compositionally biased region" description="Low complexity" evidence="3">
    <location>
        <begin position="825"/>
        <end position="834"/>
    </location>
</feature>
<feature type="compositionally biased region" description="Low complexity" evidence="3">
    <location>
        <begin position="695"/>
        <end position="708"/>
    </location>
</feature>
<feature type="region of interest" description="Disordered" evidence="3">
    <location>
        <begin position="315"/>
        <end position="337"/>
    </location>
</feature>
<feature type="region of interest" description="Disordered" evidence="3">
    <location>
        <begin position="645"/>
        <end position="668"/>
    </location>
</feature>
<evidence type="ECO:0000256" key="3">
    <source>
        <dbReference type="SAM" id="MobiDB-lite"/>
    </source>
</evidence>
<feature type="region of interest" description="Disordered" evidence="3">
    <location>
        <begin position="480"/>
        <end position="502"/>
    </location>
</feature>
<feature type="compositionally biased region" description="Low complexity" evidence="3">
    <location>
        <begin position="355"/>
        <end position="365"/>
    </location>
</feature>
<evidence type="ECO:0000313" key="6">
    <source>
        <dbReference type="Proteomes" id="UP001314170"/>
    </source>
</evidence>
<keyword evidence="2" id="KW-0539">Nucleus</keyword>
<name>A0AAV1RWK8_9ROSI</name>
<evidence type="ECO:0000256" key="2">
    <source>
        <dbReference type="ARBA" id="ARBA00023242"/>
    </source>
</evidence>
<comment type="subcellular location">
    <subcellularLocation>
        <location evidence="1">Nucleus</location>
    </subcellularLocation>
</comment>
<feature type="compositionally biased region" description="Polar residues" evidence="3">
    <location>
        <begin position="183"/>
        <end position="223"/>
    </location>
</feature>
<dbReference type="GO" id="GO:0031490">
    <property type="term" value="F:chromatin DNA binding"/>
    <property type="evidence" value="ECO:0007669"/>
    <property type="project" value="InterPro"/>
</dbReference>
<dbReference type="Pfam" id="PF16987">
    <property type="entry name" value="KIX_2"/>
    <property type="match status" value="1"/>
</dbReference>
<feature type="region of interest" description="Disordered" evidence="3">
    <location>
        <begin position="821"/>
        <end position="840"/>
    </location>
</feature>
<feature type="compositionally biased region" description="Polar residues" evidence="3">
    <location>
        <begin position="127"/>
        <end position="167"/>
    </location>
</feature>
<proteinExistence type="predicted"/>
<dbReference type="InterPro" id="IPR036546">
    <property type="entry name" value="MED15_KIX"/>
</dbReference>
<accession>A0AAV1RWK8</accession>
<evidence type="ECO:0000313" key="5">
    <source>
        <dbReference type="EMBL" id="CAK7339917.1"/>
    </source>
</evidence>
<dbReference type="PANTHER" id="PTHR33137">
    <property type="entry name" value="MEDIATOR OF RNA POLYMERASE II TRANSCRIPTION SUBUNIT 15A-RELATED"/>
    <property type="match status" value="1"/>
</dbReference>
<feature type="compositionally biased region" description="Polar residues" evidence="3">
    <location>
        <begin position="325"/>
        <end position="337"/>
    </location>
</feature>
<feature type="region of interest" description="Disordered" evidence="3">
    <location>
        <begin position="695"/>
        <end position="714"/>
    </location>
</feature>
<feature type="compositionally biased region" description="Low complexity" evidence="3">
    <location>
        <begin position="489"/>
        <end position="502"/>
    </location>
</feature>
<protein>
    <recommendedName>
        <fullName evidence="4">Mediator complex subunit 15 KIX domain-containing protein</fullName>
    </recommendedName>
</protein>
<evidence type="ECO:0000259" key="4">
    <source>
        <dbReference type="Pfam" id="PF16987"/>
    </source>
</evidence>
<dbReference type="Gene3D" id="1.10.246.20">
    <property type="entry name" value="Coactivator CBP, KIX domain"/>
    <property type="match status" value="1"/>
</dbReference>
<feature type="compositionally biased region" description="Low complexity" evidence="3">
    <location>
        <begin position="651"/>
        <end position="663"/>
    </location>
</feature>
<dbReference type="EMBL" id="CAWUPB010001159">
    <property type="protein sequence ID" value="CAK7339917.1"/>
    <property type="molecule type" value="Genomic_DNA"/>
</dbReference>
<feature type="region of interest" description="Disordered" evidence="3">
    <location>
        <begin position="349"/>
        <end position="373"/>
    </location>
</feature>
<gene>
    <name evidence="5" type="ORF">DCAF_LOCUS14995</name>
</gene>
<keyword evidence="6" id="KW-1185">Reference proteome</keyword>
<dbReference type="Proteomes" id="UP001314170">
    <property type="component" value="Unassembled WGS sequence"/>
</dbReference>
<dbReference type="AlphaFoldDB" id="A0AAV1RWK8"/>
<comment type="caution">
    <text evidence="5">The sequence shown here is derived from an EMBL/GenBank/DDBJ whole genome shotgun (WGS) entry which is preliminary data.</text>
</comment>
<dbReference type="InterPro" id="IPR044661">
    <property type="entry name" value="MED15a/b/c-like"/>
</dbReference>
<dbReference type="GO" id="GO:0003713">
    <property type="term" value="F:transcription coactivator activity"/>
    <property type="evidence" value="ECO:0007669"/>
    <property type="project" value="InterPro"/>
</dbReference>
<sequence length="999" mass="111217">MTSRSQDWRAELTPEVRKKVVKKIVENLSNHDQVQQPSYDAEFLERLTNIAAQFEDKIFRNSASKESYMYSIGKKMGSFASIKSEASKTTGLGQTLIANDADQSSEKNAMAQFSQHLVGNNLVEQNMQPNISPSFQKEMPVSQSSDQKLMSQFQKQEVQNTSKSFVNQPDILNRQPHRRQHHVTSQTTQNPFSQLPSVTTQYRQSPIAQPSNSSMFQQNQQLRQQHDASEQPKWSVPQQNILSSIQQPLGQQRDVSGMQLQQKMAGSQPFIFNAQSHQSSSSVIQQPGVTASEQKVQKITQPAQLHQILGSQKQSGLLQEGIQPRPQTSASFHQQRSIADQQKLFQSQRSFAGPSSASVEPKSSSQLANTSDGHDEVYKKRFLPLTRISSFPFQLQEFKQQYGPQIESLHKSLKSLLDKATDAQQFEKYQKNVIWLERLMPILSLQRNQMVNNCKEKLESAQDALMKFVNLFRKKSTPSVEQQTELSLPPSGQSQISQPPQSWNGKVQFPPVNLTMTNGLGSSSSTISSMQSRVPTSRPSFFSSLQYSSGMGLEQRNGPSMLQQSARKTGQNFAGALQNANLSGYNIMNAFDSPLTHHSRLSQNLEQQMQKQTIQNKKDQMLMRNSQTYVTPATESPENLHQTLPTTIHQSHSSSSRKSQLSSAHIDQQTLPLASPASAPLTPTSTYVSLNQVDNQTQSQNQSTASGTPGISASPIVEEFTSPLNTSRTNPFQRFLLAVQSLSPEVLNAAVHDIDSVVNVVDKIAGGVAEGHSKAAIGEDLVSEAGFHVQEWNLGSQKLGIYEKEMEKQFSSMTWDTVGQPMNWTSDSDSTTTSRFNKPRVKPSKDLLDEIRRANKRLIETLVEIDSTKDDSLSAEDREGTIIKCTYTPVSLSGDFKSMSSSPFPVLTLRVLVTPEYPNTSPVILDKLPVGLSKEPEDLSEKTKLKFSAALRKLSEPISLLQLAKTWNACCRAMLLEFVKPFGGTFSSVYGQWEDCLPA</sequence>
<dbReference type="GO" id="GO:0005634">
    <property type="term" value="C:nucleus"/>
    <property type="evidence" value="ECO:0007669"/>
    <property type="project" value="UniProtKB-SubCell"/>
</dbReference>
<dbReference type="InterPro" id="IPR036529">
    <property type="entry name" value="KIX_dom_sf"/>
</dbReference>
<organism evidence="5 6">
    <name type="scientific">Dovyalis caffra</name>
    <dbReference type="NCBI Taxonomy" id="77055"/>
    <lineage>
        <taxon>Eukaryota</taxon>
        <taxon>Viridiplantae</taxon>
        <taxon>Streptophyta</taxon>
        <taxon>Embryophyta</taxon>
        <taxon>Tracheophyta</taxon>
        <taxon>Spermatophyta</taxon>
        <taxon>Magnoliopsida</taxon>
        <taxon>eudicotyledons</taxon>
        <taxon>Gunneridae</taxon>
        <taxon>Pentapetalae</taxon>
        <taxon>rosids</taxon>
        <taxon>fabids</taxon>
        <taxon>Malpighiales</taxon>
        <taxon>Salicaceae</taxon>
        <taxon>Flacourtieae</taxon>
        <taxon>Dovyalis</taxon>
    </lineage>
</organism>
<evidence type="ECO:0000256" key="1">
    <source>
        <dbReference type="ARBA" id="ARBA00004123"/>
    </source>
</evidence>